<reference evidence="2 3" key="1">
    <citation type="submission" date="2024-09" db="EMBL/GenBank/DDBJ databases">
        <authorList>
            <person name="Sun Q."/>
            <person name="Mori K."/>
        </authorList>
    </citation>
    <scope>NUCLEOTIDE SEQUENCE [LARGE SCALE GENOMIC DNA]</scope>
    <source>
        <strain evidence="2 3">TBRC 4575</strain>
    </source>
</reference>
<keyword evidence="1" id="KW-1133">Transmembrane helix</keyword>
<protein>
    <recommendedName>
        <fullName evidence="4">DUF308 domain-containing protein</fullName>
    </recommendedName>
</protein>
<keyword evidence="1" id="KW-0812">Transmembrane</keyword>
<dbReference type="EMBL" id="JBHLUK010000005">
    <property type="protein sequence ID" value="MFC0422758.1"/>
    <property type="molecule type" value="Genomic_DNA"/>
</dbReference>
<comment type="caution">
    <text evidence="2">The sequence shown here is derived from an EMBL/GenBank/DDBJ whole genome shotgun (WGS) entry which is preliminary data.</text>
</comment>
<proteinExistence type="predicted"/>
<organism evidence="2 3">
    <name type="scientific">Lactiplantibacillus plajomi</name>
    <dbReference type="NCBI Taxonomy" id="1457217"/>
    <lineage>
        <taxon>Bacteria</taxon>
        <taxon>Bacillati</taxon>
        <taxon>Bacillota</taxon>
        <taxon>Bacilli</taxon>
        <taxon>Lactobacillales</taxon>
        <taxon>Lactobacillaceae</taxon>
        <taxon>Lactiplantibacillus</taxon>
    </lineage>
</organism>
<evidence type="ECO:0000313" key="2">
    <source>
        <dbReference type="EMBL" id="MFC0422758.1"/>
    </source>
</evidence>
<dbReference type="Proteomes" id="UP001589855">
    <property type="component" value="Unassembled WGS sequence"/>
</dbReference>
<dbReference type="RefSeq" id="WP_137644421.1">
    <property type="nucleotide sequence ID" value="NZ_BAABRM010000004.1"/>
</dbReference>
<feature type="transmembrane region" description="Helical" evidence="1">
    <location>
        <begin position="31"/>
        <end position="48"/>
    </location>
</feature>
<gene>
    <name evidence="2" type="ORF">ACFFGS_01010</name>
</gene>
<keyword evidence="1" id="KW-0472">Membrane</keyword>
<evidence type="ECO:0008006" key="4">
    <source>
        <dbReference type="Google" id="ProtNLM"/>
    </source>
</evidence>
<name>A0ABV6JZW6_9LACO</name>
<keyword evidence="3" id="KW-1185">Reference proteome</keyword>
<accession>A0ABV6JZW6</accession>
<evidence type="ECO:0000313" key="3">
    <source>
        <dbReference type="Proteomes" id="UP001589855"/>
    </source>
</evidence>
<evidence type="ECO:0000256" key="1">
    <source>
        <dbReference type="SAM" id="Phobius"/>
    </source>
</evidence>
<sequence length="208" mass="22703">MLFIAIIGFLVFLLAIFSTLSTRQSGGGWKFLATIALLSAIVTVYGVVKLPYWSFNQTAASSKKASSTSESASSSSESLKFGSSEAVFTKDKEKREAATLKLKEASILKQLKENYKELGKVSFDKSSKTFTITPTGKKYVKSLKIIKAHPTENQKAITTITSNFESLSKSMKKNLAAGYTVRLLQPDTTDTTLLSFKDGKTITNNLAK</sequence>